<accession>A0A6F8ZHD7</accession>
<keyword evidence="3 6" id="KW-0479">Metal-binding</keyword>
<dbReference type="Pfam" id="PF13442">
    <property type="entry name" value="Cytochrome_CBB3"/>
    <property type="match status" value="1"/>
</dbReference>
<dbReference type="Proteomes" id="UP000503399">
    <property type="component" value="Chromosome"/>
</dbReference>
<dbReference type="EMBL" id="LR778114">
    <property type="protein sequence ID" value="CAB1129297.1"/>
    <property type="molecule type" value="Genomic_DNA"/>
</dbReference>
<protein>
    <submittedName>
        <fullName evidence="9">Cytochrome c family protein</fullName>
    </submittedName>
</protein>
<feature type="domain" description="Cytochrome c" evidence="8">
    <location>
        <begin position="37"/>
        <end position="116"/>
    </location>
</feature>
<keyword evidence="10" id="KW-1185">Reference proteome</keyword>
<dbReference type="Pfam" id="PF00034">
    <property type="entry name" value="Cytochrom_C"/>
    <property type="match status" value="1"/>
</dbReference>
<dbReference type="InterPro" id="IPR036909">
    <property type="entry name" value="Cyt_c-like_dom_sf"/>
</dbReference>
<gene>
    <name evidence="9" type="ORF">R50_1796</name>
</gene>
<dbReference type="SUPFAM" id="SSF46626">
    <property type="entry name" value="Cytochrome c"/>
    <property type="match status" value="2"/>
</dbReference>
<evidence type="ECO:0000256" key="3">
    <source>
        <dbReference type="ARBA" id="ARBA00022723"/>
    </source>
</evidence>
<evidence type="ECO:0000256" key="5">
    <source>
        <dbReference type="ARBA" id="ARBA00023004"/>
    </source>
</evidence>
<organism evidence="9 10">
    <name type="scientific">Candidatus Hydrogenisulfobacillus filiaventi</name>
    <dbReference type="NCBI Taxonomy" id="2707344"/>
    <lineage>
        <taxon>Bacteria</taxon>
        <taxon>Bacillati</taxon>
        <taxon>Bacillota</taxon>
        <taxon>Clostridia</taxon>
        <taxon>Eubacteriales</taxon>
        <taxon>Clostridiales Family XVII. Incertae Sedis</taxon>
        <taxon>Candidatus Hydrogenisulfobacillus</taxon>
    </lineage>
</organism>
<dbReference type="InterPro" id="IPR051811">
    <property type="entry name" value="Cytochrome_c550/c551-like"/>
</dbReference>
<dbReference type="PANTHER" id="PTHR37823">
    <property type="entry name" value="CYTOCHROME C-553-LIKE"/>
    <property type="match status" value="1"/>
</dbReference>
<dbReference type="AlphaFoldDB" id="A0A6F8ZHD7"/>
<reference evidence="9 10" key="1">
    <citation type="submission" date="2020-02" db="EMBL/GenBank/DDBJ databases">
        <authorList>
            <person name="Hogendoorn C."/>
        </authorList>
    </citation>
    <scope>NUCLEOTIDE SEQUENCE [LARGE SCALE GENOMIC DNA]</scope>
    <source>
        <strain evidence="9">R501</strain>
    </source>
</reference>
<feature type="domain" description="Cytochrome c" evidence="8">
    <location>
        <begin position="159"/>
        <end position="244"/>
    </location>
</feature>
<sequence length="249" mass="24960">MRKRLWWAAALGVVTALAAGCGQKSAAGGGITPMPAGDPVAGARLYSTTCEQCHGPTGEGIKGAYPSLLRMKDFKRLYGNQAGLAGFIQHNMPFTDPGSLTKQQAADAAAFIYALNGQMGASTKAQVLAALNSGSSSAASSASSSTSASGGSSTANLSAEVAAGQQLWSKVCYVCHGSNGQGGNGGPALWGPNGVIKGGPYANLSALSAFIKSNMPAAPTNGYKAGSLSTQQATGLAAYILSQNHLLSK</sequence>
<keyword evidence="5 6" id="KW-0408">Iron</keyword>
<evidence type="ECO:0000313" key="10">
    <source>
        <dbReference type="Proteomes" id="UP000503399"/>
    </source>
</evidence>
<dbReference type="GO" id="GO:0046872">
    <property type="term" value="F:metal ion binding"/>
    <property type="evidence" value="ECO:0007669"/>
    <property type="project" value="UniProtKB-KW"/>
</dbReference>
<feature type="chain" id="PRO_5038841975" evidence="7">
    <location>
        <begin position="19"/>
        <end position="249"/>
    </location>
</feature>
<keyword evidence="2 6" id="KW-0349">Heme</keyword>
<feature type="signal peptide" evidence="7">
    <location>
        <begin position="1"/>
        <end position="18"/>
    </location>
</feature>
<keyword evidence="1" id="KW-0813">Transport</keyword>
<evidence type="ECO:0000259" key="8">
    <source>
        <dbReference type="PROSITE" id="PS51007"/>
    </source>
</evidence>
<dbReference type="PANTHER" id="PTHR37823:SF1">
    <property type="entry name" value="CYTOCHROME C-553-LIKE"/>
    <property type="match status" value="1"/>
</dbReference>
<dbReference type="GO" id="GO:0009055">
    <property type="term" value="F:electron transfer activity"/>
    <property type="evidence" value="ECO:0007669"/>
    <property type="project" value="InterPro"/>
</dbReference>
<evidence type="ECO:0000256" key="1">
    <source>
        <dbReference type="ARBA" id="ARBA00022448"/>
    </source>
</evidence>
<dbReference type="InterPro" id="IPR009056">
    <property type="entry name" value="Cyt_c-like_dom"/>
</dbReference>
<evidence type="ECO:0000256" key="2">
    <source>
        <dbReference type="ARBA" id="ARBA00022617"/>
    </source>
</evidence>
<keyword evidence="4" id="KW-0249">Electron transport</keyword>
<dbReference type="GO" id="GO:0020037">
    <property type="term" value="F:heme binding"/>
    <property type="evidence" value="ECO:0007669"/>
    <property type="project" value="InterPro"/>
</dbReference>
<dbReference type="PROSITE" id="PS51257">
    <property type="entry name" value="PROKAR_LIPOPROTEIN"/>
    <property type="match status" value="1"/>
</dbReference>
<dbReference type="PROSITE" id="PS51007">
    <property type="entry name" value="CYTC"/>
    <property type="match status" value="2"/>
</dbReference>
<evidence type="ECO:0000256" key="7">
    <source>
        <dbReference type="SAM" id="SignalP"/>
    </source>
</evidence>
<proteinExistence type="predicted"/>
<evidence type="ECO:0000256" key="6">
    <source>
        <dbReference type="PROSITE-ProRule" id="PRU00433"/>
    </source>
</evidence>
<name>A0A6F8ZHD7_9FIRM</name>
<evidence type="ECO:0000256" key="4">
    <source>
        <dbReference type="ARBA" id="ARBA00022982"/>
    </source>
</evidence>
<evidence type="ECO:0000313" key="9">
    <source>
        <dbReference type="EMBL" id="CAB1129297.1"/>
    </source>
</evidence>
<dbReference type="Gene3D" id="1.10.760.10">
    <property type="entry name" value="Cytochrome c-like domain"/>
    <property type="match status" value="2"/>
</dbReference>
<keyword evidence="7" id="KW-0732">Signal</keyword>
<dbReference type="KEGG" id="hfv:R50_1796"/>